<protein>
    <submittedName>
        <fullName evidence="1">Uncharacterized protein</fullName>
    </submittedName>
</protein>
<organism evidence="1 2">
    <name type="scientific">Pseudomonas fluorescens</name>
    <dbReference type="NCBI Taxonomy" id="294"/>
    <lineage>
        <taxon>Bacteria</taxon>
        <taxon>Pseudomonadati</taxon>
        <taxon>Pseudomonadota</taxon>
        <taxon>Gammaproteobacteria</taxon>
        <taxon>Pseudomonadales</taxon>
        <taxon>Pseudomonadaceae</taxon>
        <taxon>Pseudomonas</taxon>
    </lineage>
</organism>
<evidence type="ECO:0000313" key="2">
    <source>
        <dbReference type="Proteomes" id="UP000337909"/>
    </source>
</evidence>
<dbReference type="AlphaFoldDB" id="A0A5E7FVX3"/>
<dbReference type="Proteomes" id="UP000337909">
    <property type="component" value="Unassembled WGS sequence"/>
</dbReference>
<proteinExistence type="predicted"/>
<evidence type="ECO:0000313" key="1">
    <source>
        <dbReference type="EMBL" id="VVO41173.1"/>
    </source>
</evidence>
<accession>A0A5E7FVX3</accession>
<reference evidence="1 2" key="1">
    <citation type="submission" date="2019-09" db="EMBL/GenBank/DDBJ databases">
        <authorList>
            <person name="Chandra G."/>
            <person name="Truman W A."/>
        </authorList>
    </citation>
    <scope>NUCLEOTIDE SEQUENCE [LARGE SCALE GENOMIC DNA]</scope>
    <source>
        <strain evidence="1">PS691</strain>
    </source>
</reference>
<name>A0A5E7FVX3_PSEFL</name>
<dbReference type="OrthoDB" id="9890540at2"/>
<dbReference type="EMBL" id="CABVHQ010000127">
    <property type="protein sequence ID" value="VVO41173.1"/>
    <property type="molecule type" value="Genomic_DNA"/>
</dbReference>
<sequence>MSLEKRLRKRFRLGYAFFNKRCCVPLIGSQDDRYDNKKECPAMLHSGFHHLDSPTSDALRTSLGLSRNCGPVPASIPRAIDAFSCRELYNG</sequence>
<gene>
    <name evidence="1" type="ORF">PS691_05754</name>
</gene>